<dbReference type="InterPro" id="IPR011989">
    <property type="entry name" value="ARM-like"/>
</dbReference>
<evidence type="ECO:0000256" key="1">
    <source>
        <dbReference type="SAM" id="MobiDB-lite"/>
    </source>
</evidence>
<protein>
    <submittedName>
        <fullName evidence="2">Uncharacterized protein</fullName>
    </submittedName>
</protein>
<dbReference type="PANTHER" id="PTHR34258:SF1">
    <property type="entry name" value="ARMADILLO-LIKE HELICAL DOMAIN CONTAINING PROTEIN 1"/>
    <property type="match status" value="1"/>
</dbReference>
<dbReference type="SUPFAM" id="SSF48371">
    <property type="entry name" value="ARM repeat"/>
    <property type="match status" value="1"/>
</dbReference>
<feature type="region of interest" description="Disordered" evidence="1">
    <location>
        <begin position="669"/>
        <end position="690"/>
    </location>
</feature>
<feature type="compositionally biased region" description="Basic and acidic residues" evidence="1">
    <location>
        <begin position="671"/>
        <end position="680"/>
    </location>
</feature>
<reference evidence="2" key="1">
    <citation type="submission" date="2020-05" db="EMBL/GenBank/DDBJ databases">
        <title>Phylogenomic resolution of chytrid fungi.</title>
        <authorList>
            <person name="Stajich J.E."/>
            <person name="Amses K."/>
            <person name="Simmons R."/>
            <person name="Seto K."/>
            <person name="Myers J."/>
            <person name="Bonds A."/>
            <person name="Quandt C.A."/>
            <person name="Barry K."/>
            <person name="Liu P."/>
            <person name="Grigoriev I."/>
            <person name="Longcore J.E."/>
            <person name="James T.Y."/>
        </authorList>
    </citation>
    <scope>NUCLEOTIDE SEQUENCE</scope>
    <source>
        <strain evidence="2">PLAUS21</strain>
    </source>
</reference>
<keyword evidence="3" id="KW-1185">Reference proteome</keyword>
<proteinExistence type="predicted"/>
<dbReference type="PANTHER" id="PTHR34258">
    <property type="entry name" value="ARMADILLO-LIKE HELICAL DOMAIN CONTAINING PROTEIN 1"/>
    <property type="match status" value="1"/>
</dbReference>
<dbReference type="AlphaFoldDB" id="A0AAD5UGJ8"/>
<dbReference type="EMBL" id="JADGKB010000076">
    <property type="protein sequence ID" value="KAJ3254888.1"/>
    <property type="molecule type" value="Genomic_DNA"/>
</dbReference>
<dbReference type="InterPro" id="IPR041090">
    <property type="entry name" value="DUF5578"/>
</dbReference>
<sequence>MNATVNRDDDLHNTDLLLPPEKYKIKERMPRAALKERLSPTCSQNYLFQLTKTWDKGNRAVRERILKEFVESNQNSTGPQLEKNLNNGASLFLTRISAWLRLTYLLGHDLALQLRAISVFISAASGNRFLTEFLEVGGILTVLEILTISQAKEMDRAEALHLLIKVASNGRKYKEFICESYGVRQVTECLSKSRSEITQDYARNLLVQLGTGNPKFQIQVFKGLQSLLSSPAVAPTSQQMAAQALRILLTSTSTVPTTLIDPAANLLRSQHMQVQYEGFELLSELVNRPNCQDPIIVILVAILRNVFDNSTDEAERHRPGQPPVKETKQTMAQWAGLSTDDAKEKERILSGYVQQAYATKLVGILIASSDELAEKLIKHQVVSALLNVVANAGHPESQKYATSNLVYLVDRFDYVAKTLKDHMGQNFFELLENKPDTFYRELTKEQIRYLRRNNVKIRTFDTQEKVVDSEEESDSDDENTTKRHFVAFPSAQTKEEKEVVEEPTKVVQPTTAENELKLQQQIILDSYEKTETAQPKAKVEEMYTQFLQTGLTATFPVNKYIEEGSQLDKEQYEADLRAFQTLNRQRKDQKQVFEPKLEPKTMERMEALRKDTHLFTHEKMLKDIDKYLNVSGMRPLMSSEDQAMLSFENELVGKQEEEEVEFEEEVFPEAEEVKTVTKQEEVEEDIPVSINQSASQEWHIDINSKALNEISVGSGDVGPKILPESVSGESKAVNEMQILPTELGNIDLPPNDPAPPS</sequence>
<gene>
    <name evidence="2" type="ORF">HK103_006784</name>
</gene>
<name>A0AAD5UGJ8_9FUNG</name>
<organism evidence="2 3">
    <name type="scientific">Boothiomyces macroporosus</name>
    <dbReference type="NCBI Taxonomy" id="261099"/>
    <lineage>
        <taxon>Eukaryota</taxon>
        <taxon>Fungi</taxon>
        <taxon>Fungi incertae sedis</taxon>
        <taxon>Chytridiomycota</taxon>
        <taxon>Chytridiomycota incertae sedis</taxon>
        <taxon>Chytridiomycetes</taxon>
        <taxon>Rhizophydiales</taxon>
        <taxon>Terramycetaceae</taxon>
        <taxon>Boothiomyces</taxon>
    </lineage>
</organism>
<evidence type="ECO:0000313" key="3">
    <source>
        <dbReference type="Proteomes" id="UP001210925"/>
    </source>
</evidence>
<dbReference type="Gene3D" id="1.25.10.10">
    <property type="entry name" value="Leucine-rich Repeat Variant"/>
    <property type="match status" value="1"/>
</dbReference>
<comment type="caution">
    <text evidence="2">The sequence shown here is derived from an EMBL/GenBank/DDBJ whole genome shotgun (WGS) entry which is preliminary data.</text>
</comment>
<dbReference type="Pfam" id="PF17741">
    <property type="entry name" value="DUF5578"/>
    <property type="match status" value="1"/>
</dbReference>
<dbReference type="InterPro" id="IPR016024">
    <property type="entry name" value="ARM-type_fold"/>
</dbReference>
<dbReference type="Proteomes" id="UP001210925">
    <property type="component" value="Unassembled WGS sequence"/>
</dbReference>
<accession>A0AAD5UGJ8</accession>
<evidence type="ECO:0000313" key="2">
    <source>
        <dbReference type="EMBL" id="KAJ3254888.1"/>
    </source>
</evidence>